<evidence type="ECO:0000256" key="3">
    <source>
        <dbReference type="SAM" id="Phobius"/>
    </source>
</evidence>
<dbReference type="PANTHER" id="PTHR35464">
    <property type="entry name" value="OS06G0115200 PROTEIN"/>
    <property type="match status" value="1"/>
</dbReference>
<keyword evidence="3" id="KW-0812">Transmembrane</keyword>
<feature type="chain" id="PRO_5046381323" evidence="4">
    <location>
        <begin position="21"/>
        <end position="586"/>
    </location>
</feature>
<keyword evidence="6" id="KW-1185">Reference proteome</keyword>
<keyword evidence="3" id="KW-0472">Membrane</keyword>
<dbReference type="SUPFAM" id="SSF50998">
    <property type="entry name" value="Quinoprotein alcohol dehydrogenase-like"/>
    <property type="match status" value="1"/>
</dbReference>
<dbReference type="PANTHER" id="PTHR35464:SF1">
    <property type="entry name" value="OS06G0115200 PROTEIN"/>
    <property type="match status" value="1"/>
</dbReference>
<feature type="transmembrane region" description="Helical" evidence="3">
    <location>
        <begin position="445"/>
        <end position="466"/>
    </location>
</feature>
<proteinExistence type="predicted"/>
<feature type="signal peptide" evidence="4">
    <location>
        <begin position="1"/>
        <end position="20"/>
    </location>
</feature>
<protein>
    <submittedName>
        <fullName evidence="5">Uncharacterized protein</fullName>
    </submittedName>
</protein>
<reference evidence="5 6" key="1">
    <citation type="journal article" date="2022" name="Nat. Plants">
        <title>Genomes of leafy and leafless Platanthera orchids illuminate the evolution of mycoheterotrophy.</title>
        <authorList>
            <person name="Li M.H."/>
            <person name="Liu K.W."/>
            <person name="Li Z."/>
            <person name="Lu H.C."/>
            <person name="Ye Q.L."/>
            <person name="Zhang D."/>
            <person name="Wang J.Y."/>
            <person name="Li Y.F."/>
            <person name="Zhong Z.M."/>
            <person name="Liu X."/>
            <person name="Yu X."/>
            <person name="Liu D.K."/>
            <person name="Tu X.D."/>
            <person name="Liu B."/>
            <person name="Hao Y."/>
            <person name="Liao X.Y."/>
            <person name="Jiang Y.T."/>
            <person name="Sun W.H."/>
            <person name="Chen J."/>
            <person name="Chen Y.Q."/>
            <person name="Ai Y."/>
            <person name="Zhai J.W."/>
            <person name="Wu S.S."/>
            <person name="Zhou Z."/>
            <person name="Hsiao Y.Y."/>
            <person name="Wu W.L."/>
            <person name="Chen Y.Y."/>
            <person name="Lin Y.F."/>
            <person name="Hsu J.L."/>
            <person name="Li C.Y."/>
            <person name="Wang Z.W."/>
            <person name="Zhao X."/>
            <person name="Zhong W.Y."/>
            <person name="Ma X.K."/>
            <person name="Ma L."/>
            <person name="Huang J."/>
            <person name="Chen G.Z."/>
            <person name="Huang M.Z."/>
            <person name="Huang L."/>
            <person name="Peng D.H."/>
            <person name="Luo Y.B."/>
            <person name="Zou S.Q."/>
            <person name="Chen S.P."/>
            <person name="Lan S."/>
            <person name="Tsai W.C."/>
            <person name="Van de Peer Y."/>
            <person name="Liu Z.J."/>
        </authorList>
    </citation>
    <scope>NUCLEOTIDE SEQUENCE [LARGE SCALE GENOMIC DNA]</scope>
    <source>
        <strain evidence="5">Lor288</strain>
    </source>
</reference>
<sequence length="586" mass="63482">MPPAILLAILLSLHLTPSLAETLTDPLALLERQEDQLRRLEALVESLSKSVAVLESSLSSSTSPLRFPDPTSPASPTQAGVVGAVTKQKPGWSEGFHFLAAARLESVPVCASVLPYQDVDGHRKYFAVGDKSGRIFVFTSSGDVLFELPAHSDSPVTSMLSYLSFGRNESILFTGHADGSIASYRFSEAALNGDDWLTLTLASSRPFALGSRDLDSPPVLALELHQVGRIRYLLASDGGGRIRVFTENGTLYGTAIASSRPLAFMRQKLLFLTETGAGSLDLRSMAVKEIECPGLNGSHAKSYSFDGSERSKAYGFTSAGDLIHVVLLGDAINLKCRVRSIRKAEIEGPVSIQTIKGYLLAVDQEKVIAYNISSQYSGRVGAPRPLFFAYFHEIKSQFSNPDQGTLLENPLIATDRDKLVILGLNGGYVGIYRSNFPVFKLESNAVVWSAPVFLLILFLIVLWQFYAKKKDSLGWTEEEAFDNASGAATGSILGPGSGERSFADGPRGQDLRELRGSGLRGPTRRYVSPSSYTAGAGVSFRPTSADPGFIRNPTNLKFMGKNAEVPGFSKRRDPLFSNVQAVHDER</sequence>
<dbReference type="InterPro" id="IPR011047">
    <property type="entry name" value="Quinoprotein_ADH-like_sf"/>
</dbReference>
<keyword evidence="4" id="KW-0732">Signal</keyword>
<name>A0ABR2LY46_9ASPA</name>
<evidence type="ECO:0000313" key="5">
    <source>
        <dbReference type="EMBL" id="KAK8955163.1"/>
    </source>
</evidence>
<keyword evidence="3" id="KW-1133">Transmembrane helix</keyword>
<dbReference type="EMBL" id="JBBWWR010000013">
    <property type="protein sequence ID" value="KAK8955163.1"/>
    <property type="molecule type" value="Genomic_DNA"/>
</dbReference>
<keyword evidence="1" id="KW-0175">Coiled coil</keyword>
<feature type="region of interest" description="Disordered" evidence="2">
    <location>
        <begin position="486"/>
        <end position="522"/>
    </location>
</feature>
<gene>
    <name evidence="5" type="ORF">KSP40_PGU008893</name>
</gene>
<dbReference type="InterPro" id="IPR015943">
    <property type="entry name" value="WD40/YVTN_repeat-like_dom_sf"/>
</dbReference>
<dbReference type="InterPro" id="IPR045288">
    <property type="entry name" value="At1g75140-like"/>
</dbReference>
<organism evidence="5 6">
    <name type="scientific">Platanthera guangdongensis</name>
    <dbReference type="NCBI Taxonomy" id="2320717"/>
    <lineage>
        <taxon>Eukaryota</taxon>
        <taxon>Viridiplantae</taxon>
        <taxon>Streptophyta</taxon>
        <taxon>Embryophyta</taxon>
        <taxon>Tracheophyta</taxon>
        <taxon>Spermatophyta</taxon>
        <taxon>Magnoliopsida</taxon>
        <taxon>Liliopsida</taxon>
        <taxon>Asparagales</taxon>
        <taxon>Orchidaceae</taxon>
        <taxon>Orchidoideae</taxon>
        <taxon>Orchideae</taxon>
        <taxon>Orchidinae</taxon>
        <taxon>Platanthera</taxon>
    </lineage>
</organism>
<accession>A0ABR2LY46</accession>
<comment type="caution">
    <text evidence="5">The sequence shown here is derived from an EMBL/GenBank/DDBJ whole genome shotgun (WGS) entry which is preliminary data.</text>
</comment>
<dbReference type="Proteomes" id="UP001412067">
    <property type="component" value="Unassembled WGS sequence"/>
</dbReference>
<evidence type="ECO:0000313" key="6">
    <source>
        <dbReference type="Proteomes" id="UP001412067"/>
    </source>
</evidence>
<evidence type="ECO:0000256" key="1">
    <source>
        <dbReference type="SAM" id="Coils"/>
    </source>
</evidence>
<feature type="coiled-coil region" evidence="1">
    <location>
        <begin position="30"/>
        <end position="57"/>
    </location>
</feature>
<dbReference type="Gene3D" id="2.130.10.10">
    <property type="entry name" value="YVTN repeat-like/Quinoprotein amine dehydrogenase"/>
    <property type="match status" value="1"/>
</dbReference>
<evidence type="ECO:0000256" key="4">
    <source>
        <dbReference type="SAM" id="SignalP"/>
    </source>
</evidence>
<evidence type="ECO:0000256" key="2">
    <source>
        <dbReference type="SAM" id="MobiDB-lite"/>
    </source>
</evidence>